<feature type="transmembrane region" description="Helical" evidence="6">
    <location>
        <begin position="179"/>
        <end position="202"/>
    </location>
</feature>
<organism evidence="7 8">
    <name type="scientific">Corynespora cassiicola Philippines</name>
    <dbReference type="NCBI Taxonomy" id="1448308"/>
    <lineage>
        <taxon>Eukaryota</taxon>
        <taxon>Fungi</taxon>
        <taxon>Dikarya</taxon>
        <taxon>Ascomycota</taxon>
        <taxon>Pezizomycotina</taxon>
        <taxon>Dothideomycetes</taxon>
        <taxon>Pleosporomycetidae</taxon>
        <taxon>Pleosporales</taxon>
        <taxon>Corynesporascaceae</taxon>
        <taxon>Corynespora</taxon>
    </lineage>
</organism>
<comment type="subcellular location">
    <subcellularLocation>
        <location evidence="1">Membrane</location>
        <topology evidence="1">Multi-pass membrane protein</topology>
    </subcellularLocation>
</comment>
<protein>
    <recommendedName>
        <fullName evidence="9">UbiA prenyltransferase</fullName>
    </recommendedName>
</protein>
<keyword evidence="3 6" id="KW-1133">Transmembrane helix</keyword>
<feature type="transmembrane region" description="Helical" evidence="6">
    <location>
        <begin position="274"/>
        <end position="297"/>
    </location>
</feature>
<evidence type="ECO:0000256" key="2">
    <source>
        <dbReference type="ARBA" id="ARBA00022692"/>
    </source>
</evidence>
<feature type="region of interest" description="Disordered" evidence="5">
    <location>
        <begin position="1"/>
        <end position="23"/>
    </location>
</feature>
<feature type="transmembrane region" description="Helical" evidence="6">
    <location>
        <begin position="214"/>
        <end position="231"/>
    </location>
</feature>
<dbReference type="STRING" id="1448308.A0A2T2NIE1"/>
<evidence type="ECO:0000313" key="8">
    <source>
        <dbReference type="Proteomes" id="UP000240883"/>
    </source>
</evidence>
<evidence type="ECO:0000256" key="4">
    <source>
        <dbReference type="ARBA" id="ARBA00023136"/>
    </source>
</evidence>
<dbReference type="InterPro" id="IPR050475">
    <property type="entry name" value="Prenyltransferase_related"/>
</dbReference>
<dbReference type="EMBL" id="KZ678137">
    <property type="protein sequence ID" value="PSN65036.1"/>
    <property type="molecule type" value="Genomic_DNA"/>
</dbReference>
<feature type="transmembrane region" description="Helical" evidence="6">
    <location>
        <begin position="53"/>
        <end position="74"/>
    </location>
</feature>
<dbReference type="CDD" id="cd13965">
    <property type="entry name" value="PT_UbiA_3"/>
    <property type="match status" value="1"/>
</dbReference>
<keyword evidence="4 6" id="KW-0472">Membrane</keyword>
<keyword evidence="8" id="KW-1185">Reference proteome</keyword>
<keyword evidence="2 6" id="KW-0812">Transmembrane</keyword>
<accession>A0A2T2NIE1</accession>
<evidence type="ECO:0000256" key="6">
    <source>
        <dbReference type="SAM" id="Phobius"/>
    </source>
</evidence>
<feature type="transmembrane region" description="Helical" evidence="6">
    <location>
        <begin position="134"/>
        <end position="167"/>
    </location>
</feature>
<evidence type="ECO:0000256" key="1">
    <source>
        <dbReference type="ARBA" id="ARBA00004141"/>
    </source>
</evidence>
<proteinExistence type="predicted"/>
<dbReference type="PANTHER" id="PTHR42723:SF1">
    <property type="entry name" value="CHLOROPHYLL SYNTHASE, CHLOROPLASTIC"/>
    <property type="match status" value="1"/>
</dbReference>
<dbReference type="AlphaFoldDB" id="A0A2T2NIE1"/>
<dbReference type="PANTHER" id="PTHR42723">
    <property type="entry name" value="CHLOROPHYLL SYNTHASE"/>
    <property type="match status" value="1"/>
</dbReference>
<name>A0A2T2NIE1_CORCC</name>
<dbReference type="GO" id="GO:0016020">
    <property type="term" value="C:membrane"/>
    <property type="evidence" value="ECO:0007669"/>
    <property type="project" value="UniProtKB-SubCell"/>
</dbReference>
<dbReference type="InterPro" id="IPR000537">
    <property type="entry name" value="UbiA_prenyltransferase"/>
</dbReference>
<sequence>MPSFQSIRTLHGRPNIPPKTIKLNSTKQSTPDALLWELMTNFWLLTKDDAATFVVPNTIFGLCGALAGSTLIVHSSTFLDVFLRLPLVIVFNWSNLLIFDLANQRLPESAQEDALNKPWRPVPSGRLTSNQVRLAMLFFIPTVFALNHFLLQVGNECALILILTWLYNDLRGGDEDWILRNGIIAAAFALYNTGSIKIAAGIGFSQHSALTRVGWEWVVVISGVIFTTMHVQDLKDQEGDRARSRRSAPFVLGDLVARQSISLPVIFWSCFCPWFWGCRLIGMVPVMIGAFVAWRCINLKGKKADRRTWELWALWTAVLYSSPLW</sequence>
<dbReference type="GO" id="GO:0016765">
    <property type="term" value="F:transferase activity, transferring alkyl or aryl (other than methyl) groups"/>
    <property type="evidence" value="ECO:0007669"/>
    <property type="project" value="InterPro"/>
</dbReference>
<dbReference type="Proteomes" id="UP000240883">
    <property type="component" value="Unassembled WGS sequence"/>
</dbReference>
<dbReference type="Pfam" id="PF01040">
    <property type="entry name" value="UbiA"/>
    <property type="match status" value="1"/>
</dbReference>
<gene>
    <name evidence="7" type="ORF">BS50DRAFT_635861</name>
</gene>
<evidence type="ECO:0000256" key="5">
    <source>
        <dbReference type="SAM" id="MobiDB-lite"/>
    </source>
</evidence>
<dbReference type="OrthoDB" id="434972at2759"/>
<feature type="transmembrane region" description="Helical" evidence="6">
    <location>
        <begin position="81"/>
        <end position="99"/>
    </location>
</feature>
<evidence type="ECO:0000256" key="3">
    <source>
        <dbReference type="ARBA" id="ARBA00022989"/>
    </source>
</evidence>
<evidence type="ECO:0008006" key="9">
    <source>
        <dbReference type="Google" id="ProtNLM"/>
    </source>
</evidence>
<reference evidence="7 8" key="1">
    <citation type="journal article" date="2018" name="Front. Microbiol.">
        <title>Genome-Wide Analysis of Corynespora cassiicola Leaf Fall Disease Putative Effectors.</title>
        <authorList>
            <person name="Lopez D."/>
            <person name="Ribeiro S."/>
            <person name="Label P."/>
            <person name="Fumanal B."/>
            <person name="Venisse J.S."/>
            <person name="Kohler A."/>
            <person name="de Oliveira R.R."/>
            <person name="Labutti K."/>
            <person name="Lipzen A."/>
            <person name="Lail K."/>
            <person name="Bauer D."/>
            <person name="Ohm R.A."/>
            <person name="Barry K.W."/>
            <person name="Spatafora J."/>
            <person name="Grigoriev I.V."/>
            <person name="Martin F.M."/>
            <person name="Pujade-Renaud V."/>
        </authorList>
    </citation>
    <scope>NUCLEOTIDE SEQUENCE [LARGE SCALE GENOMIC DNA]</scope>
    <source>
        <strain evidence="7 8">Philippines</strain>
    </source>
</reference>
<evidence type="ECO:0000313" key="7">
    <source>
        <dbReference type="EMBL" id="PSN65036.1"/>
    </source>
</evidence>